<keyword evidence="2" id="KW-1185">Reference proteome</keyword>
<dbReference type="eggNOG" id="ENOG502ZA6Y">
    <property type="taxonomic scope" value="Bacteria"/>
</dbReference>
<organism evidence="1 2">
    <name type="scientific">Acaryochloris marina (strain MBIC 11017)</name>
    <dbReference type="NCBI Taxonomy" id="329726"/>
    <lineage>
        <taxon>Bacteria</taxon>
        <taxon>Bacillati</taxon>
        <taxon>Cyanobacteriota</taxon>
        <taxon>Cyanophyceae</taxon>
        <taxon>Acaryochloridales</taxon>
        <taxon>Acaryochloridaceae</taxon>
        <taxon>Acaryochloris</taxon>
    </lineage>
</organism>
<dbReference type="STRING" id="329726.AM1_1311"/>
<dbReference type="AlphaFoldDB" id="B0C5A5"/>
<protein>
    <recommendedName>
        <fullName evidence="3">Lipoprotein</fullName>
    </recommendedName>
</protein>
<evidence type="ECO:0008006" key="3">
    <source>
        <dbReference type="Google" id="ProtNLM"/>
    </source>
</evidence>
<dbReference type="HOGENOM" id="CLU_034616_0_0_3"/>
<gene>
    <name evidence="1" type="ordered locus">AM1_1311</name>
</gene>
<dbReference type="RefSeq" id="WP_012161882.1">
    <property type="nucleotide sequence ID" value="NC_009925.1"/>
</dbReference>
<dbReference type="PROSITE" id="PS51257">
    <property type="entry name" value="PROKAR_LIPOPROTEIN"/>
    <property type="match status" value="1"/>
</dbReference>
<accession>B0C5A5</accession>
<evidence type="ECO:0000313" key="1">
    <source>
        <dbReference type="EMBL" id="ABW26345.1"/>
    </source>
</evidence>
<sequence length="418" mass="46047">MKQAITNLFGFSLLGMGMVGCGEIVKEEIRTVAVETTPVANTTLSITAIAPIPDKFPRQVRHHFNRYTQVIAPNGKPLNIYAQANISDHQIIQARNTLSFWLTNVPSTQFGSDKTAVANKMGDNQATLMLLNGSDGDTQPPPLNAQPLYENELVVPGSAWYINNDFQHRDATFEEILHLVHDTGIGVDGRNTRPGALPDFQAEIRAATDNAIANNFQIWPMVANTKEGSKQWYEELARENSLTQEYLAAVIDSYYGLWGAFDKDVGMWGEYIAKTRSDIKIKDPMGFALMGQFFSPYLTYNAQLDPAFNGNFTMTFDASTPYTHKSQYLLHATLTGSNNANLRGNDQDNQLGGNTGDNVIDGLAGYDVVLYPRRKNEYTVSNNPDGTIKVVGDGTDTLVNIEEIKFIDGNILGSGIDS</sequence>
<name>B0C5A5_ACAM1</name>
<proteinExistence type="predicted"/>
<dbReference type="EMBL" id="CP000828">
    <property type="protein sequence ID" value="ABW26345.1"/>
    <property type="molecule type" value="Genomic_DNA"/>
</dbReference>
<reference evidence="1 2" key="1">
    <citation type="journal article" date="2008" name="Proc. Natl. Acad. Sci. U.S.A.">
        <title>Niche adaptation and genome expansion in the chlorophyll d-producing cyanobacterium Acaryochloris marina.</title>
        <authorList>
            <person name="Swingley W.D."/>
            <person name="Chen M."/>
            <person name="Cheung P.C."/>
            <person name="Conrad A.L."/>
            <person name="Dejesa L.C."/>
            <person name="Hao J."/>
            <person name="Honchak B.M."/>
            <person name="Karbach L.E."/>
            <person name="Kurdoglu A."/>
            <person name="Lahiri S."/>
            <person name="Mastrian S.D."/>
            <person name="Miyashita H."/>
            <person name="Page L."/>
            <person name="Ramakrishna P."/>
            <person name="Satoh S."/>
            <person name="Sattley W.M."/>
            <person name="Shimada Y."/>
            <person name="Taylor H.L."/>
            <person name="Tomo T."/>
            <person name="Tsuchiya T."/>
            <person name="Wang Z.T."/>
            <person name="Raymond J."/>
            <person name="Mimuro M."/>
            <person name="Blankenship R.E."/>
            <person name="Touchman J.W."/>
        </authorList>
    </citation>
    <scope>NUCLEOTIDE SEQUENCE [LARGE SCALE GENOMIC DNA]</scope>
    <source>
        <strain evidence="2">MBIC 11017</strain>
    </source>
</reference>
<dbReference type="Proteomes" id="UP000000268">
    <property type="component" value="Chromosome"/>
</dbReference>
<dbReference type="KEGG" id="amr:AM1_1311"/>
<evidence type="ECO:0000313" key="2">
    <source>
        <dbReference type="Proteomes" id="UP000000268"/>
    </source>
</evidence>